<accession>A0ABV1EPT6</accession>
<dbReference type="InterPro" id="IPR050238">
    <property type="entry name" value="DNA_Rep/Repair_Clamp_Loader"/>
</dbReference>
<dbReference type="Pfam" id="PF13177">
    <property type="entry name" value="DNA_pol3_delta2"/>
    <property type="match status" value="1"/>
</dbReference>
<sequence length="329" mass="35183">MDLTRLAGNRALKRQLELESARRGLSHAYLLSGPPGSGKRTLAGLLSAALVCTGTAGDKPCFTCPGCRKAMAGIHPDVIRAGGEGSELTVAQIRALRSDAYIRPNEAPRKVYILEQAQSMNPSAQNAMLKLLEEGPPYAAFLLLADNAAALLPTVRSRCEVLTLSPVTQGEAEAWLAAQYPDRSEAERRSAAQRCEGLLGRAVDQLEGRESRDQQALDGALELIRRLAAGDELALLEHCVSLEKWDRDRFCALLDEGILLLRDALVCAAGALHETDPNRRAAAEQAASALPSRTLIRAVGVLEQLRTACGFYVGTGHLAGWLGAALSTL</sequence>
<dbReference type="Proteomes" id="UP001440599">
    <property type="component" value="Unassembled WGS sequence"/>
</dbReference>
<dbReference type="RefSeq" id="WP_349140266.1">
    <property type="nucleotide sequence ID" value="NZ_JBBMFT010000004.1"/>
</dbReference>
<reference evidence="1 2" key="1">
    <citation type="submission" date="2024-03" db="EMBL/GenBank/DDBJ databases">
        <title>Human intestinal bacterial collection.</title>
        <authorList>
            <person name="Pauvert C."/>
            <person name="Hitch T.C.A."/>
            <person name="Clavel T."/>
        </authorList>
    </citation>
    <scope>NUCLEOTIDE SEQUENCE [LARGE SCALE GENOMIC DNA]</scope>
    <source>
        <strain evidence="1 2">CLA-AP-H34</strain>
    </source>
</reference>
<evidence type="ECO:0000313" key="1">
    <source>
        <dbReference type="EMBL" id="MEQ2456611.1"/>
    </source>
</evidence>
<dbReference type="PANTHER" id="PTHR11669">
    <property type="entry name" value="REPLICATION FACTOR C / DNA POLYMERASE III GAMMA-TAU SUBUNIT"/>
    <property type="match status" value="1"/>
</dbReference>
<dbReference type="InterPro" id="IPR027417">
    <property type="entry name" value="P-loop_NTPase"/>
</dbReference>
<gene>
    <name evidence="1" type="ORF">WMO45_08755</name>
</gene>
<dbReference type="EMBL" id="JBBMFT010000004">
    <property type="protein sequence ID" value="MEQ2456611.1"/>
    <property type="molecule type" value="Genomic_DNA"/>
</dbReference>
<name>A0ABV1EPT6_9FIRM</name>
<keyword evidence="2" id="KW-1185">Reference proteome</keyword>
<dbReference type="SUPFAM" id="SSF52540">
    <property type="entry name" value="P-loop containing nucleoside triphosphate hydrolases"/>
    <property type="match status" value="1"/>
</dbReference>
<comment type="caution">
    <text evidence="1">The sequence shown here is derived from an EMBL/GenBank/DDBJ whole genome shotgun (WGS) entry which is preliminary data.</text>
</comment>
<protein>
    <submittedName>
        <fullName evidence="1">DNA polymerase III subunit delta</fullName>
    </submittedName>
</protein>
<proteinExistence type="predicted"/>
<dbReference type="Gene3D" id="3.40.50.300">
    <property type="entry name" value="P-loop containing nucleotide triphosphate hydrolases"/>
    <property type="match status" value="1"/>
</dbReference>
<dbReference type="PANTHER" id="PTHR11669:SF8">
    <property type="entry name" value="DNA POLYMERASE III SUBUNIT DELTA"/>
    <property type="match status" value="1"/>
</dbReference>
<evidence type="ECO:0000313" key="2">
    <source>
        <dbReference type="Proteomes" id="UP001440599"/>
    </source>
</evidence>
<organism evidence="1 2">
    <name type="scientific">Flavonifractor hominis</name>
    <dbReference type="NCBI Taxonomy" id="3133178"/>
    <lineage>
        <taxon>Bacteria</taxon>
        <taxon>Bacillati</taxon>
        <taxon>Bacillota</taxon>
        <taxon>Clostridia</taxon>
        <taxon>Eubacteriales</taxon>
        <taxon>Oscillospiraceae</taxon>
        <taxon>Flavonifractor</taxon>
    </lineage>
</organism>